<dbReference type="AlphaFoldDB" id="A0A9P7C5B5"/>
<dbReference type="Proteomes" id="UP000740926">
    <property type="component" value="Unassembled WGS sequence"/>
</dbReference>
<organism evidence="1 2">
    <name type="scientific">Rhizopus delemar</name>
    <dbReference type="NCBI Taxonomy" id="936053"/>
    <lineage>
        <taxon>Eukaryota</taxon>
        <taxon>Fungi</taxon>
        <taxon>Fungi incertae sedis</taxon>
        <taxon>Mucoromycota</taxon>
        <taxon>Mucoromycotina</taxon>
        <taxon>Mucoromycetes</taxon>
        <taxon>Mucorales</taxon>
        <taxon>Mucorineae</taxon>
        <taxon>Rhizopodaceae</taxon>
        <taxon>Rhizopus</taxon>
    </lineage>
</organism>
<keyword evidence="2" id="KW-1185">Reference proteome</keyword>
<accession>A0A9P7C5B5</accession>
<reference evidence="1 2" key="1">
    <citation type="journal article" date="2020" name="Microb. Genom.">
        <title>Genetic diversity of clinical and environmental Mucorales isolates obtained from an investigation of mucormycosis cases among solid organ transplant recipients.</title>
        <authorList>
            <person name="Nguyen M.H."/>
            <person name="Kaul D."/>
            <person name="Muto C."/>
            <person name="Cheng S.J."/>
            <person name="Richter R.A."/>
            <person name="Bruno V.M."/>
            <person name="Liu G."/>
            <person name="Beyhan S."/>
            <person name="Sundermann A.J."/>
            <person name="Mounaud S."/>
            <person name="Pasculle A.W."/>
            <person name="Nierman W.C."/>
            <person name="Driscoll E."/>
            <person name="Cumbie R."/>
            <person name="Clancy C.J."/>
            <person name="Dupont C.L."/>
        </authorList>
    </citation>
    <scope>NUCLEOTIDE SEQUENCE [LARGE SCALE GENOMIC DNA]</scope>
    <source>
        <strain evidence="1 2">GL24</strain>
    </source>
</reference>
<comment type="caution">
    <text evidence="1">The sequence shown here is derived from an EMBL/GenBank/DDBJ whole genome shotgun (WGS) entry which is preliminary data.</text>
</comment>
<dbReference type="EMBL" id="JAANIU010007887">
    <property type="protein sequence ID" value="KAG1536435.1"/>
    <property type="molecule type" value="Genomic_DNA"/>
</dbReference>
<sequence>MASAICAHAPHWPSSAAVHLPARTGAGRARPGQLAARAGRAWHSVALEERHRTGAAQADRTRTGADPAEELRLLLPHRAGHCALRAQPGHPLPGPWLGGQLGGVLRAGRDRNRSGTQQSVVRALHLRRTRRTTGYRHRLRARAPRGSAAVRVQALWA</sequence>
<evidence type="ECO:0000313" key="1">
    <source>
        <dbReference type="EMBL" id="KAG1536435.1"/>
    </source>
</evidence>
<evidence type="ECO:0000313" key="2">
    <source>
        <dbReference type="Proteomes" id="UP000740926"/>
    </source>
</evidence>
<name>A0A9P7C5B5_9FUNG</name>
<gene>
    <name evidence="1" type="ORF">G6F50_015064</name>
</gene>
<protein>
    <submittedName>
        <fullName evidence="1">Uncharacterized protein</fullName>
    </submittedName>
</protein>
<proteinExistence type="predicted"/>